<keyword evidence="4" id="KW-0418">Kinase</keyword>
<dbReference type="GO" id="GO:0005524">
    <property type="term" value="F:ATP binding"/>
    <property type="evidence" value="ECO:0007669"/>
    <property type="project" value="UniProtKB-KW"/>
</dbReference>
<dbReference type="GO" id="GO:0005634">
    <property type="term" value="C:nucleus"/>
    <property type="evidence" value="ECO:0007669"/>
    <property type="project" value="TreeGrafter"/>
</dbReference>
<dbReference type="Proteomes" id="UP001302602">
    <property type="component" value="Unassembled WGS sequence"/>
</dbReference>
<organism evidence="7 8">
    <name type="scientific">Parathielavia appendiculata</name>
    <dbReference type="NCBI Taxonomy" id="2587402"/>
    <lineage>
        <taxon>Eukaryota</taxon>
        <taxon>Fungi</taxon>
        <taxon>Dikarya</taxon>
        <taxon>Ascomycota</taxon>
        <taxon>Pezizomycotina</taxon>
        <taxon>Sordariomycetes</taxon>
        <taxon>Sordariomycetidae</taxon>
        <taxon>Sordariales</taxon>
        <taxon>Chaetomiaceae</taxon>
        <taxon>Parathielavia</taxon>
    </lineage>
</organism>
<keyword evidence="3" id="KW-0547">Nucleotide-binding</keyword>
<dbReference type="InterPro" id="IPR011009">
    <property type="entry name" value="Kinase-like_dom_sf"/>
</dbReference>
<dbReference type="PANTHER" id="PTHR45646">
    <property type="entry name" value="SERINE/THREONINE-PROTEIN KINASE DOA-RELATED"/>
    <property type="match status" value="1"/>
</dbReference>
<reference evidence="7" key="1">
    <citation type="journal article" date="2023" name="Mol. Phylogenet. Evol.">
        <title>Genome-scale phylogeny and comparative genomics of the fungal order Sordariales.</title>
        <authorList>
            <person name="Hensen N."/>
            <person name="Bonometti L."/>
            <person name="Westerberg I."/>
            <person name="Brannstrom I.O."/>
            <person name="Guillou S."/>
            <person name="Cros-Aarteil S."/>
            <person name="Calhoun S."/>
            <person name="Haridas S."/>
            <person name="Kuo A."/>
            <person name="Mondo S."/>
            <person name="Pangilinan J."/>
            <person name="Riley R."/>
            <person name="LaButti K."/>
            <person name="Andreopoulos B."/>
            <person name="Lipzen A."/>
            <person name="Chen C."/>
            <person name="Yan M."/>
            <person name="Daum C."/>
            <person name="Ng V."/>
            <person name="Clum A."/>
            <person name="Steindorff A."/>
            <person name="Ohm R.A."/>
            <person name="Martin F."/>
            <person name="Silar P."/>
            <person name="Natvig D.O."/>
            <person name="Lalanne C."/>
            <person name="Gautier V."/>
            <person name="Ament-Velasquez S.L."/>
            <person name="Kruys A."/>
            <person name="Hutchinson M.I."/>
            <person name="Powell A.J."/>
            <person name="Barry K."/>
            <person name="Miller A.N."/>
            <person name="Grigoriev I.V."/>
            <person name="Debuchy R."/>
            <person name="Gladieux P."/>
            <person name="Hiltunen Thoren M."/>
            <person name="Johannesson H."/>
        </authorList>
    </citation>
    <scope>NUCLEOTIDE SEQUENCE</scope>
    <source>
        <strain evidence="7">CBS 731.68</strain>
    </source>
</reference>
<evidence type="ECO:0000256" key="1">
    <source>
        <dbReference type="ARBA" id="ARBA00022527"/>
    </source>
</evidence>
<evidence type="ECO:0000256" key="2">
    <source>
        <dbReference type="ARBA" id="ARBA00022679"/>
    </source>
</evidence>
<dbReference type="AlphaFoldDB" id="A0AAN6U7S4"/>
<evidence type="ECO:0000313" key="7">
    <source>
        <dbReference type="EMBL" id="KAK4128027.1"/>
    </source>
</evidence>
<keyword evidence="5" id="KW-0067">ATP-binding</keyword>
<dbReference type="SUPFAM" id="SSF56112">
    <property type="entry name" value="Protein kinase-like (PK-like)"/>
    <property type="match status" value="1"/>
</dbReference>
<dbReference type="Gene3D" id="1.10.510.10">
    <property type="entry name" value="Transferase(Phosphotransferase) domain 1"/>
    <property type="match status" value="2"/>
</dbReference>
<name>A0AAN6U7S4_9PEZI</name>
<comment type="caution">
    <text evidence="7">The sequence shown here is derived from an EMBL/GenBank/DDBJ whole genome shotgun (WGS) entry which is preliminary data.</text>
</comment>
<evidence type="ECO:0000256" key="3">
    <source>
        <dbReference type="ARBA" id="ARBA00022741"/>
    </source>
</evidence>
<evidence type="ECO:0000313" key="8">
    <source>
        <dbReference type="Proteomes" id="UP001302602"/>
    </source>
</evidence>
<reference evidence="7" key="2">
    <citation type="submission" date="2023-05" db="EMBL/GenBank/DDBJ databases">
        <authorList>
            <consortium name="Lawrence Berkeley National Laboratory"/>
            <person name="Steindorff A."/>
            <person name="Hensen N."/>
            <person name="Bonometti L."/>
            <person name="Westerberg I."/>
            <person name="Brannstrom I.O."/>
            <person name="Guillou S."/>
            <person name="Cros-Aarteil S."/>
            <person name="Calhoun S."/>
            <person name="Haridas S."/>
            <person name="Kuo A."/>
            <person name="Mondo S."/>
            <person name="Pangilinan J."/>
            <person name="Riley R."/>
            <person name="Labutti K."/>
            <person name="Andreopoulos B."/>
            <person name="Lipzen A."/>
            <person name="Chen C."/>
            <person name="Yanf M."/>
            <person name="Daum C."/>
            <person name="Ng V."/>
            <person name="Clum A."/>
            <person name="Ohm R."/>
            <person name="Martin F."/>
            <person name="Silar P."/>
            <person name="Natvig D."/>
            <person name="Lalanne C."/>
            <person name="Gautier V."/>
            <person name="Ament-Velasquez S.L."/>
            <person name="Kruys A."/>
            <person name="Hutchinson M.I."/>
            <person name="Powell A.J."/>
            <person name="Barry K."/>
            <person name="Miller A.N."/>
            <person name="Grigoriev I.V."/>
            <person name="Debuchy R."/>
            <person name="Gladieux P."/>
            <person name="Thoren M.H."/>
            <person name="Johannesson H."/>
        </authorList>
    </citation>
    <scope>NUCLEOTIDE SEQUENCE</scope>
    <source>
        <strain evidence="7">CBS 731.68</strain>
    </source>
</reference>
<keyword evidence="1" id="KW-0723">Serine/threonine-protein kinase</keyword>
<proteinExistence type="predicted"/>
<dbReference type="PROSITE" id="PS50011">
    <property type="entry name" value="PROTEIN_KINASE_DOM"/>
    <property type="match status" value="1"/>
</dbReference>
<dbReference type="GO" id="GO:0004674">
    <property type="term" value="F:protein serine/threonine kinase activity"/>
    <property type="evidence" value="ECO:0007669"/>
    <property type="project" value="UniProtKB-KW"/>
</dbReference>
<dbReference type="InterPro" id="IPR051175">
    <property type="entry name" value="CLK_kinases"/>
</dbReference>
<keyword evidence="2" id="KW-0808">Transferase</keyword>
<feature type="domain" description="Protein kinase" evidence="6">
    <location>
        <begin position="1"/>
        <end position="233"/>
    </location>
</feature>
<protein>
    <recommendedName>
        <fullName evidence="6">Protein kinase domain-containing protein</fullName>
    </recommendedName>
</protein>
<dbReference type="GO" id="GO:0043484">
    <property type="term" value="P:regulation of RNA splicing"/>
    <property type="evidence" value="ECO:0007669"/>
    <property type="project" value="TreeGrafter"/>
</dbReference>
<evidence type="ECO:0000256" key="5">
    <source>
        <dbReference type="ARBA" id="ARBA00022840"/>
    </source>
</evidence>
<dbReference type="InterPro" id="IPR000719">
    <property type="entry name" value="Prot_kinase_dom"/>
</dbReference>
<keyword evidence="8" id="KW-1185">Reference proteome</keyword>
<sequence length="233" mass="26001">MSSKSDNYQVLLKFGDHEYVTLKVYETSNLQSRNEIKVLQHLSSIASNHPGRKLVRLALDSFELQGRNGPHCTRASHSVLKPIVYGMRAGLDSLHPNVHVVRTDVQAGNIILSTGGDPSLPDGAWTHIGFSESLQGARRVCDSLQIQSCQRWQIGPIPIISDFGDAQFGESAFYADVVPDLYRAPELLLGIPWDNKIDIWPFGLMMWTLYEGENLLTRACRVGENHSPHIWPG</sequence>
<evidence type="ECO:0000259" key="6">
    <source>
        <dbReference type="PROSITE" id="PS50011"/>
    </source>
</evidence>
<gene>
    <name evidence="7" type="ORF">N657DRAFT_667391</name>
</gene>
<dbReference type="PANTHER" id="PTHR45646:SF11">
    <property type="entry name" value="SERINE_THREONINE-PROTEIN KINASE DOA"/>
    <property type="match status" value="1"/>
</dbReference>
<dbReference type="RefSeq" id="XP_062651798.1">
    <property type="nucleotide sequence ID" value="XM_062795401.1"/>
</dbReference>
<dbReference type="Gene3D" id="3.30.200.20">
    <property type="entry name" value="Phosphorylase Kinase, domain 1"/>
    <property type="match status" value="1"/>
</dbReference>
<accession>A0AAN6U7S4</accession>
<evidence type="ECO:0000256" key="4">
    <source>
        <dbReference type="ARBA" id="ARBA00022777"/>
    </source>
</evidence>
<dbReference type="GeneID" id="87832170"/>
<dbReference type="EMBL" id="MU853223">
    <property type="protein sequence ID" value="KAK4128027.1"/>
    <property type="molecule type" value="Genomic_DNA"/>
</dbReference>